<comment type="caution">
    <text evidence="5">The sequence shown here is derived from an EMBL/GenBank/DDBJ whole genome shotgun (WGS) entry which is preliminary data.</text>
</comment>
<evidence type="ECO:0000313" key="6">
    <source>
        <dbReference type="Proteomes" id="UP001165060"/>
    </source>
</evidence>
<dbReference type="PROSITE" id="PS00671">
    <property type="entry name" value="D_2_HYDROXYACID_DH_3"/>
    <property type="match status" value="1"/>
</dbReference>
<feature type="domain" description="D-isomer specific 2-hydroxyacid dehydrogenase NAD-binding" evidence="4">
    <location>
        <begin position="1"/>
        <end position="73"/>
    </location>
</feature>
<dbReference type="InterPro" id="IPR036291">
    <property type="entry name" value="NAD(P)-bd_dom_sf"/>
</dbReference>
<dbReference type="EMBL" id="BRYB01003188">
    <property type="protein sequence ID" value="GMI32281.1"/>
    <property type="molecule type" value="Genomic_DNA"/>
</dbReference>
<dbReference type="Pfam" id="PF02826">
    <property type="entry name" value="2-Hacid_dh_C"/>
    <property type="match status" value="1"/>
</dbReference>
<evidence type="ECO:0000259" key="4">
    <source>
        <dbReference type="Pfam" id="PF02826"/>
    </source>
</evidence>
<keyword evidence="6" id="KW-1185">Reference proteome</keyword>
<reference evidence="5 6" key="1">
    <citation type="journal article" date="2023" name="Commun. Biol.">
        <title>Genome analysis of Parmales, the sister group of diatoms, reveals the evolutionary specialization of diatoms from phago-mixotrophs to photoautotrophs.</title>
        <authorList>
            <person name="Ban H."/>
            <person name="Sato S."/>
            <person name="Yoshikawa S."/>
            <person name="Yamada K."/>
            <person name="Nakamura Y."/>
            <person name="Ichinomiya M."/>
            <person name="Sato N."/>
            <person name="Blanc-Mathieu R."/>
            <person name="Endo H."/>
            <person name="Kuwata A."/>
            <person name="Ogata H."/>
        </authorList>
    </citation>
    <scope>NUCLEOTIDE SEQUENCE [LARGE SCALE GENOMIC DNA]</scope>
</reference>
<gene>
    <name evidence="5" type="ORF">TeGR_g131</name>
</gene>
<dbReference type="InterPro" id="IPR029753">
    <property type="entry name" value="D-isomer_DH_CS"/>
</dbReference>
<dbReference type="InterPro" id="IPR006140">
    <property type="entry name" value="D-isomer_DH_NAD-bd"/>
</dbReference>
<keyword evidence="2" id="KW-0560">Oxidoreductase</keyword>
<evidence type="ECO:0000256" key="2">
    <source>
        <dbReference type="ARBA" id="ARBA00023002"/>
    </source>
</evidence>
<dbReference type="Gene3D" id="3.40.50.720">
    <property type="entry name" value="NAD(P)-binding Rossmann-like Domain"/>
    <property type="match status" value="2"/>
</dbReference>
<sequence length="107" mass="11306">MVDAAAFSRMKPTAYLVNTARGAIVDHEALAAALNSGAIAGCALDVHPEEPLPMSSAMRAFGPEKVILTPHIGWQRVESRQRLVDTVAFNIGAFFAGDRAGANLVSE</sequence>
<dbReference type="InterPro" id="IPR050418">
    <property type="entry name" value="D-iso_2-hydroxyacid_DH_PdxB"/>
</dbReference>
<dbReference type="SUPFAM" id="SSF51735">
    <property type="entry name" value="NAD(P)-binding Rossmann-fold domains"/>
    <property type="match status" value="1"/>
</dbReference>
<keyword evidence="3" id="KW-0520">NAD</keyword>
<dbReference type="PANTHER" id="PTHR43761">
    <property type="entry name" value="D-ISOMER SPECIFIC 2-HYDROXYACID DEHYDROGENASE FAMILY PROTEIN (AFU_ORTHOLOGUE AFUA_1G13630)"/>
    <property type="match status" value="1"/>
</dbReference>
<comment type="similarity">
    <text evidence="1">Belongs to the D-isomer specific 2-hydroxyacid dehydrogenase family.</text>
</comment>
<evidence type="ECO:0000256" key="1">
    <source>
        <dbReference type="ARBA" id="ARBA00005854"/>
    </source>
</evidence>
<evidence type="ECO:0000256" key="3">
    <source>
        <dbReference type="ARBA" id="ARBA00023027"/>
    </source>
</evidence>
<evidence type="ECO:0000313" key="5">
    <source>
        <dbReference type="EMBL" id="GMI32281.1"/>
    </source>
</evidence>
<protein>
    <recommendedName>
        <fullName evidence="4">D-isomer specific 2-hydroxyacid dehydrogenase NAD-binding domain-containing protein</fullName>
    </recommendedName>
</protein>
<dbReference type="PANTHER" id="PTHR43761:SF1">
    <property type="entry name" value="D-ISOMER SPECIFIC 2-HYDROXYACID DEHYDROGENASE CATALYTIC DOMAIN-CONTAINING PROTEIN-RELATED"/>
    <property type="match status" value="1"/>
</dbReference>
<accession>A0ABQ6MTY6</accession>
<organism evidence="5 6">
    <name type="scientific">Tetraparma gracilis</name>
    <dbReference type="NCBI Taxonomy" id="2962635"/>
    <lineage>
        <taxon>Eukaryota</taxon>
        <taxon>Sar</taxon>
        <taxon>Stramenopiles</taxon>
        <taxon>Ochrophyta</taxon>
        <taxon>Bolidophyceae</taxon>
        <taxon>Parmales</taxon>
        <taxon>Triparmaceae</taxon>
        <taxon>Tetraparma</taxon>
    </lineage>
</organism>
<dbReference type="Proteomes" id="UP001165060">
    <property type="component" value="Unassembled WGS sequence"/>
</dbReference>
<proteinExistence type="inferred from homology"/>
<name>A0ABQ6MTY6_9STRA</name>